<comment type="subcellular location">
    <subcellularLocation>
        <location evidence="1">Cell outer membrane</location>
    </subcellularLocation>
</comment>
<dbReference type="InterPro" id="IPR051906">
    <property type="entry name" value="TolC-like"/>
</dbReference>
<sequence length="498" mass="57566">MMFNVEPGRTIGCHAAAVGLLLAAVPSVTLAENTLSMPEYLRQALHSHVRVRQHQAGMPAQDMALRDARQRYVPELTVRSSWDESETARVENPAPAPDTPFQAKRGTTLGLDSTWALPFGTEIQLSTEQQYGQQTGLTASGIPDDYQHIQQYSVEVTQPLLRHWTPQYNRLPVLQARATFANYENEGVLTQWEVLQDSLNRLIELQAQYDRLAVHQALLEGYEFLRDTAAAQRLEGRATELDLTMAELALARQDNQLRREEQVYQERQDELSRSLLLATSLRVEPLSELSVLSRWLHQQVAQENTQSARMPPVQPTHPELRQAALQREQADYGWRQVRRQHWPDIEAYYRYQHDIRELLPDAETQSWGLRVSYTVNDLPTRTSRLRAQGQLLSAQWQLDDTQDRLQAEAARLWAEWNHLERERELLMQSIRLHEVALAQQWQRLEMGFASVREIQQQQRNLLDAQLERIDAEAQRARTLVRLHYVRNTDVLALLSNHP</sequence>
<dbReference type="PANTHER" id="PTHR30026">
    <property type="entry name" value="OUTER MEMBRANE PROTEIN TOLC"/>
    <property type="match status" value="1"/>
</dbReference>
<evidence type="ECO:0000256" key="7">
    <source>
        <dbReference type="ARBA" id="ARBA00023237"/>
    </source>
</evidence>
<name>A0AB38YFI2_9GAMM</name>
<dbReference type="RefSeq" id="WP_304995392.1">
    <property type="nucleotide sequence ID" value="NZ_CP101717.1"/>
</dbReference>
<dbReference type="PANTHER" id="PTHR30026:SF20">
    <property type="entry name" value="OUTER MEMBRANE PROTEIN TOLC"/>
    <property type="match status" value="1"/>
</dbReference>
<evidence type="ECO:0000256" key="8">
    <source>
        <dbReference type="SAM" id="MobiDB-lite"/>
    </source>
</evidence>
<evidence type="ECO:0000256" key="2">
    <source>
        <dbReference type="ARBA" id="ARBA00007613"/>
    </source>
</evidence>
<evidence type="ECO:0000256" key="4">
    <source>
        <dbReference type="ARBA" id="ARBA00022452"/>
    </source>
</evidence>
<evidence type="ECO:0000256" key="6">
    <source>
        <dbReference type="ARBA" id="ARBA00023136"/>
    </source>
</evidence>
<keyword evidence="3" id="KW-0813">Transport</keyword>
<keyword evidence="4" id="KW-1134">Transmembrane beta strand</keyword>
<comment type="similarity">
    <text evidence="2">Belongs to the outer membrane factor (OMF) (TC 1.B.17) family.</text>
</comment>
<dbReference type="GO" id="GO:0015288">
    <property type="term" value="F:porin activity"/>
    <property type="evidence" value="ECO:0007669"/>
    <property type="project" value="TreeGrafter"/>
</dbReference>
<evidence type="ECO:0000256" key="5">
    <source>
        <dbReference type="ARBA" id="ARBA00022692"/>
    </source>
</evidence>
<organism evidence="9">
    <name type="scientific">Salinispirillum sp. LH 10-3-1</name>
    <dbReference type="NCBI Taxonomy" id="2952525"/>
    <lineage>
        <taxon>Bacteria</taxon>
        <taxon>Pseudomonadati</taxon>
        <taxon>Pseudomonadota</taxon>
        <taxon>Gammaproteobacteria</taxon>
        <taxon>Oceanospirillales</taxon>
        <taxon>Saccharospirillaceae</taxon>
        <taxon>Salinispirillum</taxon>
    </lineage>
</organism>
<keyword evidence="7" id="KW-0998">Cell outer membrane</keyword>
<keyword evidence="6" id="KW-0472">Membrane</keyword>
<dbReference type="GO" id="GO:0015562">
    <property type="term" value="F:efflux transmembrane transporter activity"/>
    <property type="evidence" value="ECO:0007669"/>
    <property type="project" value="InterPro"/>
</dbReference>
<protein>
    <submittedName>
        <fullName evidence="9">TolC family protein</fullName>
    </submittedName>
</protein>
<evidence type="ECO:0000256" key="1">
    <source>
        <dbReference type="ARBA" id="ARBA00004442"/>
    </source>
</evidence>
<dbReference type="GO" id="GO:1990281">
    <property type="term" value="C:efflux pump complex"/>
    <property type="evidence" value="ECO:0007669"/>
    <property type="project" value="TreeGrafter"/>
</dbReference>
<dbReference type="SUPFAM" id="SSF56954">
    <property type="entry name" value="Outer membrane efflux proteins (OEP)"/>
    <property type="match status" value="1"/>
</dbReference>
<dbReference type="InterPro" id="IPR003423">
    <property type="entry name" value="OMP_efflux"/>
</dbReference>
<dbReference type="AlphaFoldDB" id="A0AB38YFI2"/>
<keyword evidence="5" id="KW-0812">Transmembrane</keyword>
<feature type="region of interest" description="Disordered" evidence="8">
    <location>
        <begin position="82"/>
        <end position="105"/>
    </location>
</feature>
<evidence type="ECO:0000256" key="3">
    <source>
        <dbReference type="ARBA" id="ARBA00022448"/>
    </source>
</evidence>
<dbReference type="EMBL" id="CP101717">
    <property type="protein sequence ID" value="WLD58106.1"/>
    <property type="molecule type" value="Genomic_DNA"/>
</dbReference>
<dbReference type="GO" id="GO:0009279">
    <property type="term" value="C:cell outer membrane"/>
    <property type="evidence" value="ECO:0007669"/>
    <property type="project" value="UniProtKB-SubCell"/>
</dbReference>
<dbReference type="Gene3D" id="1.20.1600.10">
    <property type="entry name" value="Outer membrane efflux proteins (OEP)"/>
    <property type="match status" value="1"/>
</dbReference>
<proteinExistence type="inferred from homology"/>
<gene>
    <name evidence="9" type="ORF">NFC81_15535</name>
</gene>
<dbReference type="Pfam" id="PF02321">
    <property type="entry name" value="OEP"/>
    <property type="match status" value="1"/>
</dbReference>
<accession>A0AB38YFI2</accession>
<evidence type="ECO:0000313" key="9">
    <source>
        <dbReference type="EMBL" id="WLD58106.1"/>
    </source>
</evidence>
<reference evidence="9" key="1">
    <citation type="submission" date="2022-07" db="EMBL/GenBank/DDBJ databases">
        <title>Complete genome sequence of Salinispirillum sp. LH10-3-1 capable of multiple carbohydrate inversion isolated from a soda lake.</title>
        <authorList>
            <person name="Liu J."/>
            <person name="Zhai Y."/>
            <person name="Zhang H."/>
            <person name="Yang H."/>
            <person name="Qu J."/>
            <person name="Li J."/>
        </authorList>
    </citation>
    <scope>NUCLEOTIDE SEQUENCE</scope>
    <source>
        <strain evidence="9">LH 10-3-1</strain>
    </source>
</reference>